<dbReference type="PANTHER" id="PTHR34399">
    <property type="entry name" value="AVIDIN-RELATED"/>
    <property type="match status" value="1"/>
</dbReference>
<dbReference type="InterPro" id="IPR005469">
    <property type="entry name" value="Avidin"/>
</dbReference>
<evidence type="ECO:0000256" key="1">
    <source>
        <dbReference type="ARBA" id="ARBA00004613"/>
    </source>
</evidence>
<name>A0AAV6GPH1_9TELE</name>
<comment type="subcellular location">
    <subcellularLocation>
        <location evidence="1">Secreted</location>
    </subcellularLocation>
</comment>
<keyword evidence="7" id="KW-0092">Biotin</keyword>
<proteinExistence type="inferred from homology"/>
<keyword evidence="6" id="KW-0325">Glycoprotein</keyword>
<evidence type="ECO:0000256" key="5">
    <source>
        <dbReference type="ARBA" id="ARBA00023157"/>
    </source>
</evidence>
<evidence type="ECO:0000256" key="7">
    <source>
        <dbReference type="ARBA" id="ARBA00023267"/>
    </source>
</evidence>
<keyword evidence="3" id="KW-0964">Secreted</keyword>
<gene>
    <name evidence="8" type="ORF">AALO_G00109480</name>
</gene>
<dbReference type="PANTHER" id="PTHR34399:SF3">
    <property type="entry name" value="AVID PROTEIN-RELATED"/>
    <property type="match status" value="1"/>
</dbReference>
<keyword evidence="4" id="KW-0732">Signal</keyword>
<evidence type="ECO:0000313" key="8">
    <source>
        <dbReference type="EMBL" id="KAG5276764.1"/>
    </source>
</evidence>
<dbReference type="InterPro" id="IPR036896">
    <property type="entry name" value="Avidin-like_sf"/>
</dbReference>
<dbReference type="EMBL" id="JADWDJ010000008">
    <property type="protein sequence ID" value="KAG5276764.1"/>
    <property type="molecule type" value="Genomic_DNA"/>
</dbReference>
<keyword evidence="9" id="KW-1185">Reference proteome</keyword>
<reference evidence="8" key="1">
    <citation type="submission" date="2020-10" db="EMBL/GenBank/DDBJ databases">
        <title>Chromosome-scale genome assembly of the Allis shad, Alosa alosa.</title>
        <authorList>
            <person name="Margot Z."/>
            <person name="Christophe K."/>
            <person name="Cabau C."/>
            <person name="Louis A."/>
            <person name="Berthelot C."/>
            <person name="Parey E."/>
            <person name="Roest Crollius H."/>
            <person name="Montfort J."/>
            <person name="Robinson-Rechavi M."/>
            <person name="Bucao C."/>
            <person name="Bouchez O."/>
            <person name="Gislard M."/>
            <person name="Lluch J."/>
            <person name="Milhes M."/>
            <person name="Lampietro C."/>
            <person name="Lopez Roques C."/>
            <person name="Donnadieu C."/>
            <person name="Braasch I."/>
            <person name="Desvignes T."/>
            <person name="Postlethwait J."/>
            <person name="Bobe J."/>
            <person name="Guiguen Y."/>
        </authorList>
    </citation>
    <scope>NUCLEOTIDE SEQUENCE</scope>
    <source>
        <strain evidence="8">M-15738</strain>
        <tissue evidence="8">Blood</tissue>
    </source>
</reference>
<evidence type="ECO:0000256" key="4">
    <source>
        <dbReference type="ARBA" id="ARBA00022729"/>
    </source>
</evidence>
<evidence type="ECO:0000256" key="6">
    <source>
        <dbReference type="ARBA" id="ARBA00023180"/>
    </source>
</evidence>
<dbReference type="GO" id="GO:0009374">
    <property type="term" value="F:biotin binding"/>
    <property type="evidence" value="ECO:0007669"/>
    <property type="project" value="InterPro"/>
</dbReference>
<accession>A0AAV6GPH1</accession>
<sequence length="147" mass="16192">MLETELGSLRPRGAFYTTQHTQIRQKMAKSLVGLWTNGDCTEMDIAEPEKGHLTGWYKIAVGTPREASVPLKGLVNHTKADSPCFSFCVSMGEIGGDSCNAVVGQYFNHNGEEALKTLWLMRAGVDSHEDNWGATRVGENTFKRKTA</sequence>
<keyword evidence="5" id="KW-1015">Disulfide bond</keyword>
<evidence type="ECO:0000256" key="3">
    <source>
        <dbReference type="ARBA" id="ARBA00022525"/>
    </source>
</evidence>
<dbReference type="InterPro" id="IPR051764">
    <property type="entry name" value="Avidin/Streptavidin-rel"/>
</dbReference>
<comment type="caution">
    <text evidence="8">The sequence shown here is derived from an EMBL/GenBank/DDBJ whole genome shotgun (WGS) entry which is preliminary data.</text>
</comment>
<protein>
    <submittedName>
        <fullName evidence="8">Uncharacterized protein</fullName>
    </submittedName>
</protein>
<dbReference type="Proteomes" id="UP000823561">
    <property type="component" value="Chromosome 8"/>
</dbReference>
<dbReference type="PROSITE" id="PS51326">
    <property type="entry name" value="AVIDIN_2"/>
    <property type="match status" value="1"/>
</dbReference>
<dbReference type="Gene3D" id="2.40.128.30">
    <property type="entry name" value="Avidin-like"/>
    <property type="match status" value="1"/>
</dbReference>
<organism evidence="8 9">
    <name type="scientific">Alosa alosa</name>
    <name type="common">allis shad</name>
    <dbReference type="NCBI Taxonomy" id="278164"/>
    <lineage>
        <taxon>Eukaryota</taxon>
        <taxon>Metazoa</taxon>
        <taxon>Chordata</taxon>
        <taxon>Craniata</taxon>
        <taxon>Vertebrata</taxon>
        <taxon>Euteleostomi</taxon>
        <taxon>Actinopterygii</taxon>
        <taxon>Neopterygii</taxon>
        <taxon>Teleostei</taxon>
        <taxon>Clupei</taxon>
        <taxon>Clupeiformes</taxon>
        <taxon>Clupeoidei</taxon>
        <taxon>Clupeidae</taxon>
        <taxon>Alosa</taxon>
    </lineage>
</organism>
<comment type="similarity">
    <text evidence="2">Belongs to the avidin/streptavidin family.</text>
</comment>
<evidence type="ECO:0000256" key="2">
    <source>
        <dbReference type="ARBA" id="ARBA00006297"/>
    </source>
</evidence>
<dbReference type="Pfam" id="PF01382">
    <property type="entry name" value="Avidin"/>
    <property type="match status" value="1"/>
</dbReference>
<dbReference type="PRINTS" id="PR00709">
    <property type="entry name" value="AVIDIN"/>
</dbReference>
<dbReference type="SUPFAM" id="SSF50876">
    <property type="entry name" value="Avidin/streptavidin"/>
    <property type="match status" value="1"/>
</dbReference>
<dbReference type="InterPro" id="IPR005468">
    <property type="entry name" value="Avidin/str"/>
</dbReference>
<dbReference type="GO" id="GO:0005576">
    <property type="term" value="C:extracellular region"/>
    <property type="evidence" value="ECO:0007669"/>
    <property type="project" value="UniProtKB-SubCell"/>
</dbReference>
<evidence type="ECO:0000313" key="9">
    <source>
        <dbReference type="Proteomes" id="UP000823561"/>
    </source>
</evidence>
<dbReference type="AlphaFoldDB" id="A0AAV6GPH1"/>